<keyword evidence="1" id="KW-0732">Signal</keyword>
<accession>A0A2T0X3S0</accession>
<evidence type="ECO:0000313" key="3">
    <source>
        <dbReference type="Proteomes" id="UP000238801"/>
    </source>
</evidence>
<dbReference type="EMBL" id="PVTT01000002">
    <property type="protein sequence ID" value="PRY93581.1"/>
    <property type="molecule type" value="Genomic_DNA"/>
</dbReference>
<gene>
    <name evidence="2" type="ORF">BCF33_2461</name>
</gene>
<comment type="caution">
    <text evidence="2">The sequence shown here is derived from an EMBL/GenBank/DDBJ whole genome shotgun (WGS) entry which is preliminary data.</text>
</comment>
<organism evidence="2 3">
    <name type="scientific">Hasllibacter halocynthiae</name>
    <dbReference type="NCBI Taxonomy" id="595589"/>
    <lineage>
        <taxon>Bacteria</taxon>
        <taxon>Pseudomonadati</taxon>
        <taxon>Pseudomonadota</taxon>
        <taxon>Alphaproteobacteria</taxon>
        <taxon>Rhodobacterales</taxon>
        <taxon>Roseobacteraceae</taxon>
        <taxon>Hasllibacter</taxon>
    </lineage>
</organism>
<feature type="chain" id="PRO_5015615861" description="Pre-peptidase" evidence="1">
    <location>
        <begin position="23"/>
        <end position="409"/>
    </location>
</feature>
<dbReference type="Gene3D" id="2.60.120.380">
    <property type="match status" value="3"/>
</dbReference>
<keyword evidence="3" id="KW-1185">Reference proteome</keyword>
<evidence type="ECO:0008006" key="4">
    <source>
        <dbReference type="Google" id="ProtNLM"/>
    </source>
</evidence>
<evidence type="ECO:0000313" key="2">
    <source>
        <dbReference type="EMBL" id="PRY93581.1"/>
    </source>
</evidence>
<sequence length="409" mass="42234">MFIRPVPIAAAILGATAMPVSAQEQQEVACGAGALWINGTEDASNVTSFEEPVQQVTLVPQNGAAVTLFTLSEQTGVRLEAEGADGGDTVIDLLDASGNLIGNDDDGGGALSSRLEVDLPAGTYCLQTRSFGGSLIPATVSIGLQSQEAMTEGLGAVGGGGAFGAPECGPDTEAQTLGEGALAPGGSLQATAPIGAVPFYRFTLESETPIVVTAENPDADPYVYLYDERGGLMGQNDDFDGLNSRLEMMEPLSAGSYCVALEALSDETQPVTVTVAEFDAAAAQQALIERGEIAPPLDGSYQVEPLGPLQTRLRASADAVDAYRYYTFDMPQFGLATVEAIGQGGADPIVVLYDEFGREIGWNDDGPQGLDSFLALELAPGTYILGVGQYGQAAAGGITVAMTRYVPAQ</sequence>
<dbReference type="Proteomes" id="UP000238801">
    <property type="component" value="Unassembled WGS sequence"/>
</dbReference>
<dbReference type="AlphaFoldDB" id="A0A2T0X3S0"/>
<feature type="signal peptide" evidence="1">
    <location>
        <begin position="1"/>
        <end position="22"/>
    </location>
</feature>
<dbReference type="NCBIfam" id="NF038127">
    <property type="entry name" value="FDP_fam"/>
    <property type="match status" value="1"/>
</dbReference>
<proteinExistence type="predicted"/>
<reference evidence="2 3" key="1">
    <citation type="submission" date="2018-03" db="EMBL/GenBank/DDBJ databases">
        <title>Genomic Encyclopedia of Archaeal and Bacterial Type Strains, Phase II (KMG-II): from individual species to whole genera.</title>
        <authorList>
            <person name="Goeker M."/>
        </authorList>
    </citation>
    <scope>NUCLEOTIDE SEQUENCE [LARGE SCALE GENOMIC DNA]</scope>
    <source>
        <strain evidence="2 3">DSM 29318</strain>
    </source>
</reference>
<evidence type="ECO:0000256" key="1">
    <source>
        <dbReference type="SAM" id="SignalP"/>
    </source>
</evidence>
<name>A0A2T0X3S0_9RHOB</name>
<protein>
    <recommendedName>
        <fullName evidence="4">Pre-peptidase</fullName>
    </recommendedName>
</protein>